<reference evidence="1" key="1">
    <citation type="submission" date="2021-01" db="EMBL/GenBank/DDBJ databases">
        <authorList>
            <person name="Corre E."/>
            <person name="Pelletier E."/>
            <person name="Niang G."/>
            <person name="Scheremetjew M."/>
            <person name="Finn R."/>
            <person name="Kale V."/>
            <person name="Holt S."/>
            <person name="Cochrane G."/>
            <person name="Meng A."/>
            <person name="Brown T."/>
            <person name="Cohen L."/>
        </authorList>
    </citation>
    <scope>NUCLEOTIDE SEQUENCE</scope>
    <source>
        <strain evidence="1">308</strain>
    </source>
</reference>
<proteinExistence type="predicted"/>
<dbReference type="EMBL" id="HBFR01011607">
    <property type="protein sequence ID" value="CAD8881194.1"/>
    <property type="molecule type" value="Transcribed_RNA"/>
</dbReference>
<protein>
    <submittedName>
        <fullName evidence="1">Uncharacterized protein</fullName>
    </submittedName>
</protein>
<dbReference type="AlphaFoldDB" id="A0A7S1FQE4"/>
<name>A0A7S1FQE4_9STRA</name>
<evidence type="ECO:0000313" key="1">
    <source>
        <dbReference type="EMBL" id="CAD8881194.1"/>
    </source>
</evidence>
<sequence length="140" mass="16197">MMIGVCLITSPQLSLSADQLAKLDDFDPSFGSISSYNIDQYKDSAIQLQKIYDDILSLHKDTTRTCYLIVSPQALHSLEYFQIILLQLHSRSILKFIVLDEIRLLIQHGSSFWESILLLKPFFQKVLLRITQKSILFYLQ</sequence>
<dbReference type="InterPro" id="IPR027417">
    <property type="entry name" value="P-loop_NTPase"/>
</dbReference>
<gene>
    <name evidence="1" type="ORF">CHYS00102_LOCUS8381</name>
</gene>
<organism evidence="1">
    <name type="scientific">Corethron hystrix</name>
    <dbReference type="NCBI Taxonomy" id="216773"/>
    <lineage>
        <taxon>Eukaryota</taxon>
        <taxon>Sar</taxon>
        <taxon>Stramenopiles</taxon>
        <taxon>Ochrophyta</taxon>
        <taxon>Bacillariophyta</taxon>
        <taxon>Coscinodiscophyceae</taxon>
        <taxon>Corethrophycidae</taxon>
        <taxon>Corethrales</taxon>
        <taxon>Corethraceae</taxon>
        <taxon>Corethron</taxon>
    </lineage>
</organism>
<dbReference type="Gene3D" id="3.40.50.300">
    <property type="entry name" value="P-loop containing nucleotide triphosphate hydrolases"/>
    <property type="match status" value="1"/>
</dbReference>
<accession>A0A7S1FQE4</accession>